<feature type="domain" description="SWIM-type" evidence="2">
    <location>
        <begin position="491"/>
        <end position="526"/>
    </location>
</feature>
<gene>
    <name evidence="3" type="ORF">C2G38_2192566</name>
</gene>
<sequence>MNFSIHIDDNNIICLLFGRAVEQYFYSLPISRGFITVERVEGSVDYLCWKTEKGQNKSTNRLDDSLRLTESGKHRVQQILAGEKIDLQVWHWVWFCSGKGGCQRNCSGIGKCVEICDHYVNEKSLNPLDMHKCSVRIITKVILSEVDTEYPVRLIIEGNHVPQNVIQEITIPSWINLSREVCDLHELKNLYSSQNSICNDVKLRQFIERDNSHINASEDSSNRYYQLTLSDDLWLEQARDCGSFCFGIDGKYDLNTDRAPVLSLVVEDNAGYGTPIAFGISNKENNHTIRLTVEAVQRNIPCNNADCLHEYYYKEITNSIGYPIAIAFKIVGRSRDKEEALKLGKAYQSFIKSLPLTENAKESLCNDIFANWLSRVRSNIIKEASSELIFEAGQVTYWNSRIIEHQTLPFKQPIDIKRRLNQGQLYILLNLVKPADRKLDMYFHVKKVNNKFRSPYTMRDICIDGEIYQLFQPMLNILASKHPVSQKDNYYLVNISTGECTCLDFIWNGSFRDVCKHVYVAHLFNDIENNKIAPDVIKHDLVLHFRNKKHAMPNELKNNIIYSNSDDAAFEKILRIYSKQDNDIFFPYEHGVTEKDPFRPAEMPAKKISSIGAPKIHGAKPRKINSFAPITDKENFFVDNVPMILDNEVELSNVLEPKETSAINTREVLRPLALSVQKRLTTTIRNRKRNKINVNITPSKKTVIRSALEDLFVEKGISWKRYEFVKACIEQNISLDDNAELNKKKLFTWFDGKKLRKNKYLNYCANMTA</sequence>
<accession>A0A397V048</accession>
<dbReference type="OrthoDB" id="2377041at2759"/>
<protein>
    <recommendedName>
        <fullName evidence="2">SWIM-type domain-containing protein</fullName>
    </recommendedName>
</protein>
<evidence type="ECO:0000256" key="1">
    <source>
        <dbReference type="PROSITE-ProRule" id="PRU00325"/>
    </source>
</evidence>
<reference evidence="3 4" key="1">
    <citation type="submission" date="2018-06" db="EMBL/GenBank/DDBJ databases">
        <title>Comparative genomics reveals the genomic features of Rhizophagus irregularis, R. cerebriforme, R. diaphanum and Gigaspora rosea, and their symbiotic lifestyle signature.</title>
        <authorList>
            <person name="Morin E."/>
            <person name="San Clemente H."/>
            <person name="Chen E.C.H."/>
            <person name="De La Providencia I."/>
            <person name="Hainaut M."/>
            <person name="Kuo A."/>
            <person name="Kohler A."/>
            <person name="Murat C."/>
            <person name="Tang N."/>
            <person name="Roy S."/>
            <person name="Loubradou J."/>
            <person name="Henrissat B."/>
            <person name="Grigoriev I.V."/>
            <person name="Corradi N."/>
            <person name="Roux C."/>
            <person name="Martin F.M."/>
        </authorList>
    </citation>
    <scope>NUCLEOTIDE SEQUENCE [LARGE SCALE GENOMIC DNA]</scope>
    <source>
        <strain evidence="3 4">DAOM 194757</strain>
    </source>
</reference>
<evidence type="ECO:0000259" key="2">
    <source>
        <dbReference type="PROSITE" id="PS50966"/>
    </source>
</evidence>
<keyword evidence="1" id="KW-0479">Metal-binding</keyword>
<dbReference type="InterPro" id="IPR007527">
    <property type="entry name" value="Znf_SWIM"/>
</dbReference>
<dbReference type="Proteomes" id="UP000266673">
    <property type="component" value="Unassembled WGS sequence"/>
</dbReference>
<keyword evidence="1" id="KW-0863">Zinc-finger</keyword>
<proteinExistence type="predicted"/>
<keyword evidence="4" id="KW-1185">Reference proteome</keyword>
<keyword evidence="1" id="KW-0862">Zinc</keyword>
<evidence type="ECO:0000313" key="3">
    <source>
        <dbReference type="EMBL" id="RIB15342.1"/>
    </source>
</evidence>
<name>A0A397V048_9GLOM</name>
<organism evidence="3 4">
    <name type="scientific">Gigaspora rosea</name>
    <dbReference type="NCBI Taxonomy" id="44941"/>
    <lineage>
        <taxon>Eukaryota</taxon>
        <taxon>Fungi</taxon>
        <taxon>Fungi incertae sedis</taxon>
        <taxon>Mucoromycota</taxon>
        <taxon>Glomeromycotina</taxon>
        <taxon>Glomeromycetes</taxon>
        <taxon>Diversisporales</taxon>
        <taxon>Gigasporaceae</taxon>
        <taxon>Gigaspora</taxon>
    </lineage>
</organism>
<dbReference type="STRING" id="44941.A0A397V048"/>
<comment type="caution">
    <text evidence="3">The sequence shown here is derived from an EMBL/GenBank/DDBJ whole genome shotgun (WGS) entry which is preliminary data.</text>
</comment>
<dbReference type="PROSITE" id="PS50966">
    <property type="entry name" value="ZF_SWIM"/>
    <property type="match status" value="1"/>
</dbReference>
<dbReference type="GO" id="GO:0008270">
    <property type="term" value="F:zinc ion binding"/>
    <property type="evidence" value="ECO:0007669"/>
    <property type="project" value="UniProtKB-KW"/>
</dbReference>
<dbReference type="EMBL" id="QKWP01000750">
    <property type="protein sequence ID" value="RIB15342.1"/>
    <property type="molecule type" value="Genomic_DNA"/>
</dbReference>
<dbReference type="AlphaFoldDB" id="A0A397V048"/>
<evidence type="ECO:0000313" key="4">
    <source>
        <dbReference type="Proteomes" id="UP000266673"/>
    </source>
</evidence>